<proteinExistence type="predicted"/>
<gene>
    <name evidence="3" type="ORF">EIP91_007384</name>
</gene>
<feature type="compositionally biased region" description="Low complexity" evidence="1">
    <location>
        <begin position="82"/>
        <end position="92"/>
    </location>
</feature>
<evidence type="ECO:0000313" key="4">
    <source>
        <dbReference type="Proteomes" id="UP000292702"/>
    </source>
</evidence>
<dbReference type="Proteomes" id="UP000292702">
    <property type="component" value="Unassembled WGS sequence"/>
</dbReference>
<keyword evidence="4" id="KW-1185">Reference proteome</keyword>
<keyword evidence="2" id="KW-0732">Signal</keyword>
<evidence type="ECO:0000256" key="2">
    <source>
        <dbReference type="SAM" id="SignalP"/>
    </source>
</evidence>
<evidence type="ECO:0000313" key="3">
    <source>
        <dbReference type="EMBL" id="TCD71637.1"/>
    </source>
</evidence>
<dbReference type="AlphaFoldDB" id="A0A4V2MXW2"/>
<sequence>MRVSVVISTLVALFATSALGAPTAITARDIQAIIAREDISNLTLREVIESFYSRGELNELSARKDLYAHNPAANPNPPPAAPAQGAAGQNHPNQVHVQLGPGATVQPGPAQQAVVTHNNPAGGVQPQQGQTGTWPGRRDLLDLLARSLMSGDVGPSRRAASLVARSRLPNQPVVPKPVGQDQLPPPGGSRPPVEGDVPGSHPGVSKPSQS</sequence>
<comment type="caution">
    <text evidence="3">The sequence shown here is derived from an EMBL/GenBank/DDBJ whole genome shotgun (WGS) entry which is preliminary data.</text>
</comment>
<feature type="region of interest" description="Disordered" evidence="1">
    <location>
        <begin position="68"/>
        <end position="136"/>
    </location>
</feature>
<feature type="chain" id="PRO_5020921056" evidence="2">
    <location>
        <begin position="21"/>
        <end position="210"/>
    </location>
</feature>
<organism evidence="3 4">
    <name type="scientific">Steccherinum ochraceum</name>
    <dbReference type="NCBI Taxonomy" id="92696"/>
    <lineage>
        <taxon>Eukaryota</taxon>
        <taxon>Fungi</taxon>
        <taxon>Dikarya</taxon>
        <taxon>Basidiomycota</taxon>
        <taxon>Agaricomycotina</taxon>
        <taxon>Agaricomycetes</taxon>
        <taxon>Polyporales</taxon>
        <taxon>Steccherinaceae</taxon>
        <taxon>Steccherinum</taxon>
    </lineage>
</organism>
<feature type="compositionally biased region" description="Low complexity" evidence="1">
    <location>
        <begin position="156"/>
        <end position="168"/>
    </location>
</feature>
<feature type="compositionally biased region" description="Low complexity" evidence="1">
    <location>
        <begin position="122"/>
        <end position="135"/>
    </location>
</feature>
<feature type="signal peptide" evidence="2">
    <location>
        <begin position="1"/>
        <end position="20"/>
    </location>
</feature>
<dbReference type="EMBL" id="RWJN01000004">
    <property type="protein sequence ID" value="TCD71637.1"/>
    <property type="molecule type" value="Genomic_DNA"/>
</dbReference>
<protein>
    <submittedName>
        <fullName evidence="3">Uncharacterized protein</fullName>
    </submittedName>
</protein>
<evidence type="ECO:0000256" key="1">
    <source>
        <dbReference type="SAM" id="MobiDB-lite"/>
    </source>
</evidence>
<accession>A0A4V2MXW2</accession>
<name>A0A4V2MXW2_9APHY</name>
<feature type="region of interest" description="Disordered" evidence="1">
    <location>
        <begin position="151"/>
        <end position="210"/>
    </location>
</feature>
<reference evidence="3 4" key="1">
    <citation type="submission" date="2018-11" db="EMBL/GenBank/DDBJ databases">
        <title>Genome assembly of Steccherinum ochraceum LE-BIN_3174, the white-rot fungus of the Steccherinaceae family (The Residual Polyporoid clade, Polyporales, Basidiomycota).</title>
        <authorList>
            <person name="Fedorova T.V."/>
            <person name="Glazunova O.A."/>
            <person name="Landesman E.O."/>
            <person name="Moiseenko K.V."/>
            <person name="Psurtseva N.V."/>
            <person name="Savinova O.S."/>
            <person name="Shakhova N.V."/>
            <person name="Tyazhelova T.V."/>
            <person name="Vasina D.V."/>
        </authorList>
    </citation>
    <scope>NUCLEOTIDE SEQUENCE [LARGE SCALE GENOMIC DNA]</scope>
    <source>
        <strain evidence="3 4">LE-BIN_3174</strain>
    </source>
</reference>